<proteinExistence type="predicted"/>
<reference evidence="2 3" key="1">
    <citation type="submission" date="2018-02" db="EMBL/GenBank/DDBJ databases">
        <title>Complete genome sequence of Streptomyces dengpaensis, the producer of angucyclines.</title>
        <authorList>
            <person name="Yumei L."/>
        </authorList>
    </citation>
    <scope>NUCLEOTIDE SEQUENCE [LARGE SCALE GENOMIC DNA]</scope>
    <source>
        <strain evidence="2 3">XZHG99</strain>
    </source>
</reference>
<feature type="region of interest" description="Disordered" evidence="1">
    <location>
        <begin position="227"/>
        <end position="251"/>
    </location>
</feature>
<evidence type="ECO:0000313" key="2">
    <source>
        <dbReference type="EMBL" id="AVH57877.1"/>
    </source>
</evidence>
<name>A0ABN5I4F8_9ACTN</name>
<keyword evidence="3" id="KW-1185">Reference proteome</keyword>
<dbReference type="EMBL" id="CP026652">
    <property type="protein sequence ID" value="AVH57877.1"/>
    <property type="molecule type" value="Genomic_DNA"/>
</dbReference>
<dbReference type="Proteomes" id="UP000238413">
    <property type="component" value="Chromosome"/>
</dbReference>
<dbReference type="RefSeq" id="WP_099506068.1">
    <property type="nucleotide sequence ID" value="NZ_CP026652.1"/>
</dbReference>
<accession>A0ABN5I4F8</accession>
<gene>
    <name evidence="2" type="ORF">C4B68_21290</name>
</gene>
<evidence type="ECO:0000256" key="1">
    <source>
        <dbReference type="SAM" id="MobiDB-lite"/>
    </source>
</evidence>
<evidence type="ECO:0008006" key="4">
    <source>
        <dbReference type="Google" id="ProtNLM"/>
    </source>
</evidence>
<sequence length="548" mass="61054">MAKGPDPGAEFVVDFPTLWIVPDWIEEHCPVPDGFRVGERMELYPWQLWCTVNHYRVKPGALVGQLAPAFHYRRSQVVAPQKTGKGPWSATIVLAEAAGPVVFDGWAKGGERYRCSDHGCGCGWWYQYEPGEPMGVPWPTPLIQLTATSEDQVANVYRPLRSMVKRGPLAEIMQSGEEFTRVGDDGRIDVVTSSALSRLGNPIIFAMQDETGLYNATNKLRKVAETQRRGAAGMGGRSMETTNGWDPSENSVAQTTSEAKARDIFRYHPQAPKSLSYKDKRQRRKIHAAVYAGSSHVDLDAIEAEAAEIMEKDPAQAERFFGNRCVAGSAGWLDGTKWAAKAKPRRVRPMTRIVLGFDGSDMDDWTAIRAETMDGYQFTPLYGGNDEPTIWNPADYGGQVPRAEVRAAMDQLMNRYDVVRLYADPPYWDTEVDEWVDQYGEERVIRWYTRRMVQMYAAAERLKTDVVKRNTAEGSRAAAFTHDGCELTQAHVQNTRQAERPSGLYVLRKASPAQKIDIAVASVLAHEALGDVIAAGLADPEVSYYYGG</sequence>
<evidence type="ECO:0000313" key="3">
    <source>
        <dbReference type="Proteomes" id="UP000238413"/>
    </source>
</evidence>
<feature type="compositionally biased region" description="Polar residues" evidence="1">
    <location>
        <begin position="239"/>
        <end position="251"/>
    </location>
</feature>
<protein>
    <recommendedName>
        <fullName evidence="4">Terminase</fullName>
    </recommendedName>
</protein>
<organism evidence="2 3">
    <name type="scientific">Streptomyces dengpaensis</name>
    <dbReference type="NCBI Taxonomy" id="2049881"/>
    <lineage>
        <taxon>Bacteria</taxon>
        <taxon>Bacillati</taxon>
        <taxon>Actinomycetota</taxon>
        <taxon>Actinomycetes</taxon>
        <taxon>Kitasatosporales</taxon>
        <taxon>Streptomycetaceae</taxon>
        <taxon>Streptomyces</taxon>
    </lineage>
</organism>